<evidence type="ECO:0000313" key="1">
    <source>
        <dbReference type="WBParaSite" id="SSLN_0001373501-mRNA-1"/>
    </source>
</evidence>
<proteinExistence type="predicted"/>
<sequence length="115" mass="13169">LKRHHFMRNLHPIPSSIFAVIPSPQYSPLPAQPISTWDNSFRKADFSPLRSVYMDLKTCTWACLGCQQSKFEWHTKTRIGTFLSPSANHVHMDVIGPFPQSNDCSYLISCADRFI</sequence>
<accession>A0A183T9T4</accession>
<organism evidence="1">
    <name type="scientific">Schistocephalus solidus</name>
    <name type="common">Tapeworm</name>
    <dbReference type="NCBI Taxonomy" id="70667"/>
    <lineage>
        <taxon>Eukaryota</taxon>
        <taxon>Metazoa</taxon>
        <taxon>Spiralia</taxon>
        <taxon>Lophotrochozoa</taxon>
        <taxon>Platyhelminthes</taxon>
        <taxon>Cestoda</taxon>
        <taxon>Eucestoda</taxon>
        <taxon>Diphyllobothriidea</taxon>
        <taxon>Diphyllobothriidae</taxon>
        <taxon>Schistocephalus</taxon>
    </lineage>
</organism>
<reference evidence="1" key="1">
    <citation type="submission" date="2016-06" db="UniProtKB">
        <authorList>
            <consortium name="WormBaseParasite"/>
        </authorList>
    </citation>
    <scope>IDENTIFICATION</scope>
</reference>
<protein>
    <submittedName>
        <fullName evidence="1">Zf-RVT domain-containing protein</fullName>
    </submittedName>
</protein>
<dbReference type="WBParaSite" id="SSLN_0001373501-mRNA-1">
    <property type="protein sequence ID" value="SSLN_0001373501-mRNA-1"/>
    <property type="gene ID" value="SSLN_0001373501"/>
</dbReference>
<dbReference type="AlphaFoldDB" id="A0A183T9T4"/>
<name>A0A183T9T4_SCHSO</name>